<evidence type="ECO:0000256" key="4">
    <source>
        <dbReference type="ARBA" id="ARBA00022980"/>
    </source>
</evidence>
<dbReference type="GO" id="GO:0003735">
    <property type="term" value="F:structural constituent of ribosome"/>
    <property type="evidence" value="ECO:0007669"/>
    <property type="project" value="InterPro"/>
</dbReference>
<evidence type="ECO:0000256" key="2">
    <source>
        <dbReference type="ARBA" id="ARBA00022730"/>
    </source>
</evidence>
<gene>
    <name evidence="7 9" type="primary">rplI</name>
    <name evidence="9" type="ORF">Pflav_070320</name>
</gene>
<evidence type="ECO:0000256" key="3">
    <source>
        <dbReference type="ARBA" id="ARBA00022884"/>
    </source>
</evidence>
<dbReference type="SUPFAM" id="SSF55653">
    <property type="entry name" value="Ribosomal protein L9 C-domain"/>
    <property type="match status" value="1"/>
</dbReference>
<dbReference type="InterPro" id="IPR036791">
    <property type="entry name" value="Ribosomal_bL9_C_sf"/>
</dbReference>
<evidence type="ECO:0000256" key="7">
    <source>
        <dbReference type="HAMAP-Rule" id="MF_00503"/>
    </source>
</evidence>
<dbReference type="PANTHER" id="PTHR21368">
    <property type="entry name" value="50S RIBOSOMAL PROTEIN L9"/>
    <property type="match status" value="1"/>
</dbReference>
<sequence length="150" mass="16124">MKIILTQEVSGLGAPGDVVEVKDGYGRNYLLPQGFAITWSKGAEKQVSVIRRAREAREIRDLGHANEIKAQIEGLSKVTLSARAGDGGRLFGSVTPAEVVDAVRAAGGPALDRRRLELPGHIKSLGAHPVRVKLHPEVTARFDLTVVKSK</sequence>
<dbReference type="InterPro" id="IPR020070">
    <property type="entry name" value="Ribosomal_bL9_N"/>
</dbReference>
<protein>
    <recommendedName>
        <fullName evidence="6 7">Large ribosomal subunit protein bL9</fullName>
    </recommendedName>
</protein>
<dbReference type="InterPro" id="IPR020594">
    <property type="entry name" value="Ribosomal_bL9_bac/chp"/>
</dbReference>
<dbReference type="SUPFAM" id="SSF55658">
    <property type="entry name" value="L9 N-domain-like"/>
    <property type="match status" value="1"/>
</dbReference>
<name>A0A6F8Y3C6_9ACTN</name>
<proteinExistence type="inferred from homology"/>
<dbReference type="EMBL" id="AP022870">
    <property type="protein sequence ID" value="BCB80622.1"/>
    <property type="molecule type" value="Genomic_DNA"/>
</dbReference>
<keyword evidence="10" id="KW-1185">Reference proteome</keyword>
<dbReference type="InterPro" id="IPR036935">
    <property type="entry name" value="Ribosomal_bL9_N_sf"/>
</dbReference>
<reference evidence="9 10" key="1">
    <citation type="submission" date="2020-03" db="EMBL/GenBank/DDBJ databases">
        <title>Whole genome shotgun sequence of Phytohabitans flavus NBRC 107702.</title>
        <authorList>
            <person name="Komaki H."/>
            <person name="Tamura T."/>
        </authorList>
    </citation>
    <scope>NUCLEOTIDE SEQUENCE [LARGE SCALE GENOMIC DNA]</scope>
    <source>
        <strain evidence="9 10">NBRC 107702</strain>
    </source>
</reference>
<dbReference type="Gene3D" id="3.10.430.100">
    <property type="entry name" value="Ribosomal protein L9, C-terminal domain"/>
    <property type="match status" value="1"/>
</dbReference>
<dbReference type="Pfam" id="PF03948">
    <property type="entry name" value="Ribosomal_L9_C"/>
    <property type="match status" value="1"/>
</dbReference>
<feature type="domain" description="Ribosomal protein L9" evidence="8">
    <location>
        <begin position="13"/>
        <end position="40"/>
    </location>
</feature>
<dbReference type="HAMAP" id="MF_00503">
    <property type="entry name" value="Ribosomal_bL9"/>
    <property type="match status" value="1"/>
</dbReference>
<evidence type="ECO:0000313" key="10">
    <source>
        <dbReference type="Proteomes" id="UP000502508"/>
    </source>
</evidence>
<keyword evidence="2 7" id="KW-0699">rRNA-binding</keyword>
<keyword evidence="3 7" id="KW-0694">RNA-binding</keyword>
<dbReference type="GO" id="GO:1990904">
    <property type="term" value="C:ribonucleoprotein complex"/>
    <property type="evidence" value="ECO:0007669"/>
    <property type="project" value="UniProtKB-KW"/>
</dbReference>
<dbReference type="KEGG" id="pfla:Pflav_070320"/>
<dbReference type="NCBIfam" id="TIGR00158">
    <property type="entry name" value="L9"/>
    <property type="match status" value="1"/>
</dbReference>
<dbReference type="RefSeq" id="WP_173040722.1">
    <property type="nucleotide sequence ID" value="NZ_AP022870.1"/>
</dbReference>
<comment type="similarity">
    <text evidence="1 7">Belongs to the bacterial ribosomal protein bL9 family.</text>
</comment>
<dbReference type="InterPro" id="IPR020069">
    <property type="entry name" value="Ribosomal_bL9_C"/>
</dbReference>
<evidence type="ECO:0000256" key="1">
    <source>
        <dbReference type="ARBA" id="ARBA00010605"/>
    </source>
</evidence>
<evidence type="ECO:0000259" key="8">
    <source>
        <dbReference type="PROSITE" id="PS00651"/>
    </source>
</evidence>
<dbReference type="GO" id="GO:0019843">
    <property type="term" value="F:rRNA binding"/>
    <property type="evidence" value="ECO:0007669"/>
    <property type="project" value="UniProtKB-UniRule"/>
</dbReference>
<keyword evidence="5 7" id="KW-0687">Ribonucleoprotein</keyword>
<dbReference type="GO" id="GO:0005840">
    <property type="term" value="C:ribosome"/>
    <property type="evidence" value="ECO:0007669"/>
    <property type="project" value="UniProtKB-KW"/>
</dbReference>
<dbReference type="AlphaFoldDB" id="A0A6F8Y3C6"/>
<accession>A0A6F8Y3C6</accession>
<comment type="function">
    <text evidence="7">Binds to the 23S rRNA.</text>
</comment>
<keyword evidence="4 7" id="KW-0689">Ribosomal protein</keyword>
<dbReference type="Proteomes" id="UP000502508">
    <property type="component" value="Chromosome"/>
</dbReference>
<evidence type="ECO:0000256" key="6">
    <source>
        <dbReference type="ARBA" id="ARBA00035292"/>
    </source>
</evidence>
<evidence type="ECO:0000313" key="9">
    <source>
        <dbReference type="EMBL" id="BCB80622.1"/>
    </source>
</evidence>
<dbReference type="Gene3D" id="3.40.5.10">
    <property type="entry name" value="Ribosomal protein L9, N-terminal domain"/>
    <property type="match status" value="1"/>
</dbReference>
<reference evidence="9 10" key="2">
    <citation type="submission" date="2020-03" db="EMBL/GenBank/DDBJ databases">
        <authorList>
            <person name="Ichikawa N."/>
            <person name="Kimura A."/>
            <person name="Kitahashi Y."/>
            <person name="Uohara A."/>
        </authorList>
    </citation>
    <scope>NUCLEOTIDE SEQUENCE [LARGE SCALE GENOMIC DNA]</scope>
    <source>
        <strain evidence="9 10">NBRC 107702</strain>
    </source>
</reference>
<dbReference type="Pfam" id="PF01281">
    <property type="entry name" value="Ribosomal_L9_N"/>
    <property type="match status" value="1"/>
</dbReference>
<organism evidence="9 10">
    <name type="scientific">Phytohabitans flavus</name>
    <dbReference type="NCBI Taxonomy" id="1076124"/>
    <lineage>
        <taxon>Bacteria</taxon>
        <taxon>Bacillati</taxon>
        <taxon>Actinomycetota</taxon>
        <taxon>Actinomycetes</taxon>
        <taxon>Micromonosporales</taxon>
        <taxon>Micromonosporaceae</taxon>
    </lineage>
</organism>
<dbReference type="FunFam" id="3.40.5.10:FF:000003">
    <property type="entry name" value="50S ribosomal protein L9"/>
    <property type="match status" value="1"/>
</dbReference>
<dbReference type="GO" id="GO:0006412">
    <property type="term" value="P:translation"/>
    <property type="evidence" value="ECO:0007669"/>
    <property type="project" value="UniProtKB-UniRule"/>
</dbReference>
<dbReference type="InterPro" id="IPR000244">
    <property type="entry name" value="Ribosomal_bL9"/>
</dbReference>
<evidence type="ECO:0000256" key="5">
    <source>
        <dbReference type="ARBA" id="ARBA00023274"/>
    </source>
</evidence>
<dbReference type="PROSITE" id="PS00651">
    <property type="entry name" value="RIBOSOMAL_L9"/>
    <property type="match status" value="1"/>
</dbReference>
<dbReference type="InterPro" id="IPR009027">
    <property type="entry name" value="Ribosomal_bL9/RNase_H1_N"/>
</dbReference>